<dbReference type="PANTHER" id="PTHR45681">
    <property type="entry name" value="POLYKETIDE SYNTHASE 44-RELATED"/>
    <property type="match status" value="1"/>
</dbReference>
<dbReference type="EMBL" id="JAWRVE010000003">
    <property type="protein sequence ID" value="KAL1882975.1"/>
    <property type="molecule type" value="Genomic_DNA"/>
</dbReference>
<proteinExistence type="predicted"/>
<dbReference type="InterPro" id="IPR057326">
    <property type="entry name" value="KR_dom"/>
</dbReference>
<dbReference type="SUPFAM" id="SSF51735">
    <property type="entry name" value="NAD(P)-binding Rossmann-fold domains"/>
    <property type="match status" value="2"/>
</dbReference>
<dbReference type="InterPro" id="IPR049551">
    <property type="entry name" value="PKS_DH_C"/>
</dbReference>
<dbReference type="Gene3D" id="3.10.129.110">
    <property type="entry name" value="Polyketide synthase dehydratase"/>
    <property type="match status" value="1"/>
</dbReference>
<dbReference type="Proteomes" id="UP001583177">
    <property type="component" value="Unassembled WGS sequence"/>
</dbReference>
<dbReference type="CDD" id="cd02440">
    <property type="entry name" value="AdoMet_MTases"/>
    <property type="match status" value="1"/>
</dbReference>
<dbReference type="InterPro" id="IPR006162">
    <property type="entry name" value="Ppantetheine_attach_site"/>
</dbReference>
<dbReference type="InterPro" id="IPR011032">
    <property type="entry name" value="GroES-like_sf"/>
</dbReference>
<dbReference type="InterPro" id="IPR049900">
    <property type="entry name" value="PKS_mFAS_DH"/>
</dbReference>
<reference evidence="10 11" key="1">
    <citation type="journal article" date="2024" name="IMA Fungus">
        <title>IMA Genome - F19 : A genome assembly and annotation guide to empower mycologists, including annotated draft genome sequences of Ceratocystis pirilliformis, Diaporthe australafricana, Fusarium ophioides, Paecilomyces lecythidis, and Sporothrix stenoceras.</title>
        <authorList>
            <person name="Aylward J."/>
            <person name="Wilson A.M."/>
            <person name="Visagie C.M."/>
            <person name="Spraker J."/>
            <person name="Barnes I."/>
            <person name="Buitendag C."/>
            <person name="Ceriani C."/>
            <person name="Del Mar Angel L."/>
            <person name="du Plessis D."/>
            <person name="Fuchs T."/>
            <person name="Gasser K."/>
            <person name="Kramer D."/>
            <person name="Li W."/>
            <person name="Munsamy K."/>
            <person name="Piso A."/>
            <person name="Price J.L."/>
            <person name="Sonnekus B."/>
            <person name="Thomas C."/>
            <person name="van der Nest A."/>
            <person name="van Dijk A."/>
            <person name="van Heerden A."/>
            <person name="van Vuuren N."/>
            <person name="Yilmaz N."/>
            <person name="Duong T.A."/>
            <person name="van der Merwe N.A."/>
            <person name="Wingfield M.J."/>
            <person name="Wingfield B.D."/>
        </authorList>
    </citation>
    <scope>NUCLEOTIDE SEQUENCE [LARGE SCALE GENOMIC DNA]</scope>
    <source>
        <strain evidence="10 11">CMW 18300</strain>
    </source>
</reference>
<keyword evidence="11" id="KW-1185">Reference proteome</keyword>
<dbReference type="InterPro" id="IPR036736">
    <property type="entry name" value="ACP-like_sf"/>
</dbReference>
<organism evidence="10 11">
    <name type="scientific">Diaporthe australafricana</name>
    <dbReference type="NCBI Taxonomy" id="127596"/>
    <lineage>
        <taxon>Eukaryota</taxon>
        <taxon>Fungi</taxon>
        <taxon>Dikarya</taxon>
        <taxon>Ascomycota</taxon>
        <taxon>Pezizomycotina</taxon>
        <taxon>Sordariomycetes</taxon>
        <taxon>Sordariomycetidae</taxon>
        <taxon>Diaporthales</taxon>
        <taxon>Diaporthaceae</taxon>
        <taxon>Diaporthe</taxon>
    </lineage>
</organism>
<dbReference type="Pfam" id="PF08659">
    <property type="entry name" value="KR"/>
    <property type="match status" value="1"/>
</dbReference>
<keyword evidence="4" id="KW-0521">NADP</keyword>
<keyword evidence="6" id="KW-0511">Multifunctional enzyme</keyword>
<feature type="region of interest" description="N-terminal hotdog fold" evidence="8">
    <location>
        <begin position="1"/>
        <end position="85"/>
    </location>
</feature>
<dbReference type="CDD" id="cd05195">
    <property type="entry name" value="enoyl_red"/>
    <property type="match status" value="1"/>
</dbReference>
<evidence type="ECO:0000256" key="5">
    <source>
        <dbReference type="ARBA" id="ARBA00023002"/>
    </source>
</evidence>
<keyword evidence="2" id="KW-0597">Phosphoprotein</keyword>
<comment type="caution">
    <text evidence="10">The sequence shown here is derived from an EMBL/GenBank/DDBJ whole genome shotgun (WGS) entry which is preliminary data.</text>
</comment>
<evidence type="ECO:0000256" key="6">
    <source>
        <dbReference type="ARBA" id="ARBA00023268"/>
    </source>
</evidence>
<evidence type="ECO:0000256" key="4">
    <source>
        <dbReference type="ARBA" id="ARBA00022857"/>
    </source>
</evidence>
<dbReference type="Gene3D" id="3.40.50.150">
    <property type="entry name" value="Vaccinia Virus protein VP39"/>
    <property type="match status" value="1"/>
</dbReference>
<dbReference type="Pfam" id="PF14765">
    <property type="entry name" value="PS-DH"/>
    <property type="match status" value="1"/>
</dbReference>
<evidence type="ECO:0000256" key="1">
    <source>
        <dbReference type="ARBA" id="ARBA00022450"/>
    </source>
</evidence>
<dbReference type="SUPFAM" id="SSF47336">
    <property type="entry name" value="ACP-like"/>
    <property type="match status" value="1"/>
</dbReference>
<dbReference type="Pfam" id="PF23114">
    <property type="entry name" value="NAD-bd_HRPKS_sdrA"/>
    <property type="match status" value="1"/>
</dbReference>
<comment type="caution">
    <text evidence="8">Lacks conserved residue(s) required for the propagation of feature annotation.</text>
</comment>
<dbReference type="InterPro" id="IPR013968">
    <property type="entry name" value="PKS_KR"/>
</dbReference>
<dbReference type="InterPro" id="IPR056501">
    <property type="entry name" value="NAD-bd_HRPKS_sdrA"/>
</dbReference>
<keyword evidence="7" id="KW-0012">Acyltransferase</keyword>
<dbReference type="SMART" id="SM00822">
    <property type="entry name" value="PKS_KR"/>
    <property type="match status" value="1"/>
</dbReference>
<dbReference type="InterPro" id="IPR013217">
    <property type="entry name" value="Methyltransf_12"/>
</dbReference>
<name>A0ABR3Y4U4_9PEZI</name>
<dbReference type="PANTHER" id="PTHR45681:SF6">
    <property type="entry name" value="POLYKETIDE SYNTHASE 37"/>
    <property type="match status" value="1"/>
</dbReference>
<dbReference type="InterPro" id="IPR013154">
    <property type="entry name" value="ADH-like_N"/>
</dbReference>
<keyword evidence="5" id="KW-0560">Oxidoreductase</keyword>
<evidence type="ECO:0000256" key="2">
    <source>
        <dbReference type="ARBA" id="ARBA00022553"/>
    </source>
</evidence>
<evidence type="ECO:0000256" key="3">
    <source>
        <dbReference type="ARBA" id="ARBA00022679"/>
    </source>
</evidence>
<dbReference type="InterPro" id="IPR020843">
    <property type="entry name" value="ER"/>
</dbReference>
<evidence type="ECO:0000313" key="10">
    <source>
        <dbReference type="EMBL" id="KAL1882975.1"/>
    </source>
</evidence>
<dbReference type="Gene3D" id="3.40.50.720">
    <property type="entry name" value="NAD(P)-binding Rossmann-like Domain"/>
    <property type="match status" value="2"/>
</dbReference>
<evidence type="ECO:0000256" key="7">
    <source>
        <dbReference type="ARBA" id="ARBA00023315"/>
    </source>
</evidence>
<feature type="domain" description="PKS/mFAS DH" evidence="9">
    <location>
        <begin position="1"/>
        <end position="275"/>
    </location>
</feature>
<evidence type="ECO:0000313" key="11">
    <source>
        <dbReference type="Proteomes" id="UP001583177"/>
    </source>
</evidence>
<dbReference type="InterPro" id="IPR020806">
    <property type="entry name" value="PKS_PP-bd"/>
</dbReference>
<dbReference type="SUPFAM" id="SSF50129">
    <property type="entry name" value="GroES-like"/>
    <property type="match status" value="1"/>
</dbReference>
<dbReference type="SMART" id="SM00823">
    <property type="entry name" value="PKS_PP"/>
    <property type="match status" value="1"/>
</dbReference>
<feature type="region of interest" description="C-terminal hotdog fold" evidence="8">
    <location>
        <begin position="115"/>
        <end position="275"/>
    </location>
</feature>
<keyword evidence="3" id="KW-0808">Transferase</keyword>
<gene>
    <name evidence="10" type="ORF">Daus18300_000613</name>
</gene>
<keyword evidence="1" id="KW-0596">Phosphopantetheine</keyword>
<dbReference type="SUPFAM" id="SSF53335">
    <property type="entry name" value="S-adenosyl-L-methionine-dependent methyltransferases"/>
    <property type="match status" value="1"/>
</dbReference>
<dbReference type="Pfam" id="PF13602">
    <property type="entry name" value="ADH_zinc_N_2"/>
    <property type="match status" value="1"/>
</dbReference>
<evidence type="ECO:0000256" key="8">
    <source>
        <dbReference type="PROSITE-ProRule" id="PRU01363"/>
    </source>
</evidence>
<dbReference type="Pfam" id="PF08240">
    <property type="entry name" value="ADH_N"/>
    <property type="match status" value="1"/>
</dbReference>
<dbReference type="Gene3D" id="3.90.180.10">
    <property type="entry name" value="Medium-chain alcohol dehydrogenases, catalytic domain"/>
    <property type="match status" value="1"/>
</dbReference>
<dbReference type="InterPro" id="IPR036291">
    <property type="entry name" value="NAD(P)-bd_dom_sf"/>
</dbReference>
<sequence length="1580" mass="175230">MAVEAVKQILPDDGFDFELKNISFTAPIIVNEDPSGTDVQISMAPKSKATGAQEVDYGFNILCRRSDHNWVEVCEGTIFPQRTLDAALGVNKQDEEEEKRKQLQAAYRHAVDTCQDNIEAHDMYLKIEENSGLKYGPSFQALTHVHYSREGEAHAELLHVGESVGETCRPYTIHPSTLDSIFQVAIPALSEGLTKIVPTLVPSHLTRLWISRHGAGFPVSTPTSELVHVTADYLSKRTAESSTTVFSKSEDSEKMTVRVQVDQLETTEVARDAEAEGQQQVARSFTHELVWKADIAQLDTDDMYKYCAQYRGAGPEPTAWYKGVRLMLLGFIQKAFGEMQVLGQQPLPSMENYAAWLRNGLNKYFEESSNGPLPSGIDLQKLAVAFESDSHRGAFGVLVGRQLRQILTGEIDPLGTIFANQHDVADIYEELNRTGKAFPMLHGYLDTLVHKDPGLRFLEIGAGTGATTNMILDTIANIDQGPRYAKYIFTDISPYFFQAAQERFGSFDRVQYHILDIEHQDFDAQDIVSQGEGSYDVVVAANVLHATKDLHNTLRNVRRLLKPSGKLILVEMTTPHNIETGFVWGSLPGWWLGTETFRQESAVIEEARWHLLLRQTGFNGTEHVFTDWDSQVSHGWSIMISSAVPEIEPMEHPTHPDSLKVLLFVDDSPSDLQTQFAHSLKERLSTSDISTDVETMTLGQTLTLDNEDIANQHCILLADMDRSHLQDVKPHVFQCYQRLLITAKSVLWIQTRCDLQASPPYFAMVEGLCRVVRSEHPFARIVTVVLESESSHSELLKKVLKVFKASILDSDLHPEVLEEEYREDSGYLCVNRLRQAKYLDQHMSSRVRSEVRPQRFDSGVPLKLGIQVPGLLDTLEWSEDVMAYDPLLPDEVEVQVQAIGVNFKDCLTLLGRVNSDTIGCECAGLVVRIGKKVSDFSLGDRVAVAMIGAYRTLVRASQRSVVAVPESMALEDAAGVPVAFMTAYYSLYHVGRLQEAETVLIHAAAGGTGQAAVQIAQHIGAEVFATVGSEPKKAMLMDRYGIPEDHIFYSRNTSFADGIRRMTNGKGIDVILNCLSGRMLVASWELIAEFGRFVEIGRKDIDTRGNLPMFPFKRNAIFAGVDLAAFVDNEKTNHLRILQQVFDMIKSGALRPSYPVQLFPVDQAAQAFRSLVSGKTTGKLVLVTDAEAVVPFRTNDDSEYRFSSNATYVVAGGLGGIGRQITRWLVRRGAANILILTRSGASSDPKRSRMVTELERKGVKLNYGVCDITDFDSVREAVDSASKTMPPIRGCFQAAMVIQDRTFSAMSQDEWQASILPKVQGSWNLHRALPSGMDFFVMLSSAICIFGNAGQANYAAGNTFQDALARQRVANGEKAVAIDLGMVLGEGFVAERKHVHQRVMQFDLVDPLSLRDLFAMLDYYCNPAVKFDSPAASQIITGLQLPTLILKAGRQVPAVMRRPLFSAMHQVLPGMESASTAAAVTNIAAIFEESETAEIAGAAVAEALKSKLCKILGLEIDSRTIHERMDSFGVDSLIALEIRNWMAKEMRADLALYEILGDAKLIDTGITAARKSDFRQARWM</sequence>
<dbReference type="InterPro" id="IPR029063">
    <property type="entry name" value="SAM-dependent_MTases_sf"/>
</dbReference>
<dbReference type="Pfam" id="PF08242">
    <property type="entry name" value="Methyltransf_12"/>
    <property type="match status" value="1"/>
</dbReference>
<dbReference type="PROSITE" id="PS52019">
    <property type="entry name" value="PKS_MFAS_DH"/>
    <property type="match status" value="1"/>
</dbReference>
<dbReference type="InterPro" id="IPR042104">
    <property type="entry name" value="PKS_dehydratase_sf"/>
</dbReference>
<dbReference type="PROSITE" id="PS00012">
    <property type="entry name" value="PHOSPHOPANTETHEINE"/>
    <property type="match status" value="1"/>
</dbReference>
<protein>
    <recommendedName>
        <fullName evidence="9">PKS/mFAS DH domain-containing protein</fullName>
    </recommendedName>
</protein>
<dbReference type="InterPro" id="IPR050444">
    <property type="entry name" value="Polyketide_Synthase"/>
</dbReference>
<evidence type="ECO:0000259" key="9">
    <source>
        <dbReference type="PROSITE" id="PS52019"/>
    </source>
</evidence>
<accession>A0ABR3Y4U4</accession>
<dbReference type="SMART" id="SM00829">
    <property type="entry name" value="PKS_ER"/>
    <property type="match status" value="1"/>
</dbReference>